<evidence type="ECO:0000313" key="2">
    <source>
        <dbReference type="Proteomes" id="UP000186817"/>
    </source>
</evidence>
<sequence length="461" mass="51861">MPGSTGERVDRLERELEKAHDSLDGINTFTKDVAKLDVQTAQSQGRLMEQWAKWEESSKAPMGQRPAAHGVEAAAGGTTLPFLCDFFWCSLSSSFVLPLLLLSRRGAVGDDAHEENRSALMSDIGQAENINRCDVNVVSTVPPTAYGIKEGARTSKSLDSCAAQRRVLTEVALCHNGYQLKRLTPSGVNSNERLRKATRAEAENERLVAKGTADRLGAQVSDFLTMMKLSFLSNVLQEGYRHQISFLVSNLEQNIDLLESTVVTGSLDESVIKPKVDQVPIHHVPVPIRSRDPQSKLWRTETRFTDGGQKVICVSMNYLLDEAQMRYPLFVIRYALSTGFETMEAYLKPDVWPAPPGTSGKDKTNVRLGMAYVEFTSWAKARVVTAWVSHKLCSLHPLYKGGDRFDEMVTCLYWLAEYFNLLEKLPRFLRVCRMCHRRSMEYSFLRKEWAISHEQQTGDLS</sequence>
<proteinExistence type="predicted"/>
<organism evidence="1 2">
    <name type="scientific">Symbiodinium microadriaticum</name>
    <name type="common">Dinoflagellate</name>
    <name type="synonym">Zooxanthella microadriatica</name>
    <dbReference type="NCBI Taxonomy" id="2951"/>
    <lineage>
        <taxon>Eukaryota</taxon>
        <taxon>Sar</taxon>
        <taxon>Alveolata</taxon>
        <taxon>Dinophyceae</taxon>
        <taxon>Suessiales</taxon>
        <taxon>Symbiodiniaceae</taxon>
        <taxon>Symbiodinium</taxon>
    </lineage>
</organism>
<dbReference type="Proteomes" id="UP000186817">
    <property type="component" value="Unassembled WGS sequence"/>
</dbReference>
<name>A0A1Q9E911_SYMMI</name>
<reference evidence="1 2" key="1">
    <citation type="submission" date="2016-02" db="EMBL/GenBank/DDBJ databases">
        <title>Genome analysis of coral dinoflagellate symbionts highlights evolutionary adaptations to a symbiotic lifestyle.</title>
        <authorList>
            <person name="Aranda M."/>
            <person name="Li Y."/>
            <person name="Liew Y.J."/>
            <person name="Baumgarten S."/>
            <person name="Simakov O."/>
            <person name="Wilson M."/>
            <person name="Piel J."/>
            <person name="Ashoor H."/>
            <person name="Bougouffa S."/>
            <person name="Bajic V.B."/>
            <person name="Ryu T."/>
            <person name="Ravasi T."/>
            <person name="Bayer T."/>
            <person name="Micklem G."/>
            <person name="Kim H."/>
            <person name="Bhak J."/>
            <person name="Lajeunesse T.C."/>
            <person name="Voolstra C.R."/>
        </authorList>
    </citation>
    <scope>NUCLEOTIDE SEQUENCE [LARGE SCALE GENOMIC DNA]</scope>
    <source>
        <strain evidence="1 2">CCMP2467</strain>
    </source>
</reference>
<evidence type="ECO:0000313" key="1">
    <source>
        <dbReference type="EMBL" id="OLQ03914.1"/>
    </source>
</evidence>
<gene>
    <name evidence="1" type="ORF">AK812_SmicGene13098</name>
</gene>
<dbReference type="EMBL" id="LSRX01000223">
    <property type="protein sequence ID" value="OLQ03914.1"/>
    <property type="molecule type" value="Genomic_DNA"/>
</dbReference>
<comment type="caution">
    <text evidence="1">The sequence shown here is derived from an EMBL/GenBank/DDBJ whole genome shotgun (WGS) entry which is preliminary data.</text>
</comment>
<dbReference type="AlphaFoldDB" id="A0A1Q9E911"/>
<keyword evidence="2" id="KW-1185">Reference proteome</keyword>
<accession>A0A1Q9E911</accession>
<protein>
    <submittedName>
        <fullName evidence="1">Uncharacterized protein</fullName>
    </submittedName>
</protein>